<dbReference type="Gene3D" id="2.30.40.10">
    <property type="entry name" value="Urease, subunit C, domain 1"/>
    <property type="match status" value="1"/>
</dbReference>
<dbReference type="InterPro" id="IPR051607">
    <property type="entry name" value="Metallo-dep_hydrolases"/>
</dbReference>
<keyword evidence="7" id="KW-0862">Zinc</keyword>
<dbReference type="GO" id="GO:0008270">
    <property type="term" value="F:zinc ion binding"/>
    <property type="evidence" value="ECO:0007669"/>
    <property type="project" value="TreeGrafter"/>
</dbReference>
<dbReference type="OrthoDB" id="194468at2759"/>
<dbReference type="PANTHER" id="PTHR11271:SF49">
    <property type="entry name" value="GUANINE DEAMINASE"/>
    <property type="match status" value="1"/>
</dbReference>
<keyword evidence="6" id="KW-0378">Hydrolase</keyword>
<dbReference type="GO" id="GO:0046098">
    <property type="term" value="P:guanine metabolic process"/>
    <property type="evidence" value="ECO:0007669"/>
    <property type="project" value="TreeGrafter"/>
</dbReference>
<sequence>MADAASACAFHGVVIHATEARELAILDSALLAVDSAGRIVALEPDFPKARLAERLAELGLGPCPVTELSRGQFLVPGFVDAHNHAPQWLHRGLGQGMHILDWLSTTAFPNEARFQDPAHARRAYGAVVTGMLRQGVTTASYYGSLHGEATTILAGICLERGQRALVGKCSMNRNSPDYYRDASVDESLKVTLDCIEYIKSIDPHGDLVRPVLTPRFAISCEQQLLQGLGDIAARNPHMAIQTHFNESEQEISATRSLFPDFATEADLYAHYGLLGPRSILAHCTLMTPYEAQRLRDLGCGVAHCPTANMTVGGGFMAAPVHDFLRRGIKVGLGTDSGGGYSSSMLNAMRHALVASFARDYMDARDGEAALSLDQVFHMATLGGAHVVGFGDQVGDFAVGKQFDALLVDVRESTGGVNTPLEPDDSNRTMVEKFIMTGDDRNITQVFIRGRRVHGTLSA</sequence>
<evidence type="ECO:0000256" key="5">
    <source>
        <dbReference type="ARBA" id="ARBA00022723"/>
    </source>
</evidence>
<reference evidence="13 14" key="1">
    <citation type="submission" date="2017-08" db="EMBL/GenBank/DDBJ databases">
        <title>Harnessing the power of phylogenomics to disentangle the directionality and signatures of interkingdom host jumping in the parasitic fungal genus Tolypocladium.</title>
        <authorList>
            <person name="Quandt C.A."/>
            <person name="Patterson W."/>
            <person name="Spatafora J.W."/>
        </authorList>
    </citation>
    <scope>NUCLEOTIDE SEQUENCE [LARGE SCALE GENOMIC DNA]</scope>
    <source>
        <strain evidence="13 14">CBS 113982</strain>
    </source>
</reference>
<comment type="pathway">
    <text evidence="2">Purine metabolism; guanine degradation; xanthine from guanine: step 1/1.</text>
</comment>
<keyword evidence="5" id="KW-0479">Metal-binding</keyword>
<gene>
    <name evidence="13" type="ORF">TCAP_05286</name>
</gene>
<comment type="cofactor">
    <cofactor evidence="1">
        <name>Zn(2+)</name>
        <dbReference type="ChEBI" id="CHEBI:29105"/>
    </cofactor>
</comment>
<evidence type="ECO:0000256" key="11">
    <source>
        <dbReference type="ARBA" id="ARBA00083147"/>
    </source>
</evidence>
<dbReference type="InterPro" id="IPR032466">
    <property type="entry name" value="Metal_Hydrolase"/>
</dbReference>
<comment type="function">
    <text evidence="9">Catalyzes the hydrolytic deamination of guanine, producing xanthine and ammonia.</text>
</comment>
<evidence type="ECO:0000256" key="8">
    <source>
        <dbReference type="ARBA" id="ARBA00051148"/>
    </source>
</evidence>
<evidence type="ECO:0000256" key="6">
    <source>
        <dbReference type="ARBA" id="ARBA00022801"/>
    </source>
</evidence>
<protein>
    <recommendedName>
        <fullName evidence="10">Probable guanine deaminase</fullName>
        <ecNumber evidence="4">3.5.4.3</ecNumber>
    </recommendedName>
    <alternativeName>
        <fullName evidence="11">Guanine aminohydrolase</fullName>
    </alternativeName>
</protein>
<comment type="caution">
    <text evidence="13">The sequence shown here is derived from an EMBL/GenBank/DDBJ whole genome shotgun (WGS) entry which is preliminary data.</text>
</comment>
<accession>A0A2K3QB71</accession>
<dbReference type="PANTHER" id="PTHR11271">
    <property type="entry name" value="GUANINE DEAMINASE"/>
    <property type="match status" value="1"/>
</dbReference>
<comment type="similarity">
    <text evidence="3">Belongs to the metallo-dependent hydrolases superfamily. ATZ/TRZ family.</text>
</comment>
<evidence type="ECO:0000313" key="13">
    <source>
        <dbReference type="EMBL" id="PNY24782.1"/>
    </source>
</evidence>
<proteinExistence type="inferred from homology"/>
<evidence type="ECO:0000256" key="9">
    <source>
        <dbReference type="ARBA" id="ARBA00056079"/>
    </source>
</evidence>
<dbReference type="FunFam" id="3.20.20.140:FF:000022">
    <property type="entry name" value="Guanine deaminase"/>
    <property type="match status" value="1"/>
</dbReference>
<comment type="catalytic activity">
    <reaction evidence="8">
        <text>guanine + H2O + H(+) = xanthine + NH4(+)</text>
        <dbReference type="Rhea" id="RHEA:14665"/>
        <dbReference type="ChEBI" id="CHEBI:15377"/>
        <dbReference type="ChEBI" id="CHEBI:15378"/>
        <dbReference type="ChEBI" id="CHEBI:16235"/>
        <dbReference type="ChEBI" id="CHEBI:17712"/>
        <dbReference type="ChEBI" id="CHEBI:28938"/>
        <dbReference type="EC" id="3.5.4.3"/>
    </reaction>
</comment>
<evidence type="ECO:0000256" key="3">
    <source>
        <dbReference type="ARBA" id="ARBA00006745"/>
    </source>
</evidence>
<dbReference type="GO" id="GO:0005829">
    <property type="term" value="C:cytosol"/>
    <property type="evidence" value="ECO:0007669"/>
    <property type="project" value="TreeGrafter"/>
</dbReference>
<dbReference type="STRING" id="45235.A0A2K3QB71"/>
<evidence type="ECO:0000259" key="12">
    <source>
        <dbReference type="Pfam" id="PF01979"/>
    </source>
</evidence>
<dbReference type="Proteomes" id="UP000236621">
    <property type="component" value="Unassembled WGS sequence"/>
</dbReference>
<keyword evidence="14" id="KW-1185">Reference proteome</keyword>
<dbReference type="SUPFAM" id="SSF51556">
    <property type="entry name" value="Metallo-dependent hydrolases"/>
    <property type="match status" value="1"/>
</dbReference>
<organism evidence="13 14">
    <name type="scientific">Tolypocladium capitatum</name>
    <dbReference type="NCBI Taxonomy" id="45235"/>
    <lineage>
        <taxon>Eukaryota</taxon>
        <taxon>Fungi</taxon>
        <taxon>Dikarya</taxon>
        <taxon>Ascomycota</taxon>
        <taxon>Pezizomycotina</taxon>
        <taxon>Sordariomycetes</taxon>
        <taxon>Hypocreomycetidae</taxon>
        <taxon>Hypocreales</taxon>
        <taxon>Ophiocordycipitaceae</taxon>
        <taxon>Tolypocladium</taxon>
    </lineage>
</organism>
<evidence type="ECO:0000256" key="4">
    <source>
        <dbReference type="ARBA" id="ARBA00012781"/>
    </source>
</evidence>
<dbReference type="AlphaFoldDB" id="A0A2K3QB71"/>
<feature type="domain" description="Amidohydrolase-related" evidence="12">
    <location>
        <begin position="73"/>
        <end position="452"/>
    </location>
</feature>
<evidence type="ECO:0000313" key="14">
    <source>
        <dbReference type="Proteomes" id="UP000236621"/>
    </source>
</evidence>
<dbReference type="EC" id="3.5.4.3" evidence="4"/>
<dbReference type="EMBL" id="NRSZ01000845">
    <property type="protein sequence ID" value="PNY24782.1"/>
    <property type="molecule type" value="Genomic_DNA"/>
</dbReference>
<evidence type="ECO:0000256" key="10">
    <source>
        <dbReference type="ARBA" id="ARBA00069860"/>
    </source>
</evidence>
<dbReference type="Gene3D" id="3.20.20.140">
    <property type="entry name" value="Metal-dependent hydrolases"/>
    <property type="match status" value="1"/>
</dbReference>
<dbReference type="InterPro" id="IPR006680">
    <property type="entry name" value="Amidohydro-rel"/>
</dbReference>
<evidence type="ECO:0000256" key="1">
    <source>
        <dbReference type="ARBA" id="ARBA00001947"/>
    </source>
</evidence>
<dbReference type="InterPro" id="IPR011059">
    <property type="entry name" value="Metal-dep_hydrolase_composite"/>
</dbReference>
<dbReference type="GO" id="GO:0008892">
    <property type="term" value="F:guanine deaminase activity"/>
    <property type="evidence" value="ECO:0007669"/>
    <property type="project" value="UniProtKB-EC"/>
</dbReference>
<evidence type="ECO:0000256" key="7">
    <source>
        <dbReference type="ARBA" id="ARBA00022833"/>
    </source>
</evidence>
<name>A0A2K3QB71_9HYPO</name>
<evidence type="ECO:0000256" key="2">
    <source>
        <dbReference type="ARBA" id="ARBA00004984"/>
    </source>
</evidence>
<dbReference type="Pfam" id="PF01979">
    <property type="entry name" value="Amidohydro_1"/>
    <property type="match status" value="1"/>
</dbReference>